<dbReference type="NCBIfam" id="TIGR01552">
    <property type="entry name" value="phd_fam"/>
    <property type="match status" value="1"/>
</dbReference>
<evidence type="ECO:0000313" key="4">
    <source>
        <dbReference type="Proteomes" id="UP001254608"/>
    </source>
</evidence>
<comment type="similarity">
    <text evidence="1 2">Belongs to the phD/YefM antitoxin family.</text>
</comment>
<dbReference type="Proteomes" id="UP001254608">
    <property type="component" value="Unassembled WGS sequence"/>
</dbReference>
<dbReference type="SUPFAM" id="SSF143120">
    <property type="entry name" value="YefM-like"/>
    <property type="match status" value="1"/>
</dbReference>
<dbReference type="Gene3D" id="3.40.1620.10">
    <property type="entry name" value="YefM-like domain"/>
    <property type="match status" value="1"/>
</dbReference>
<evidence type="ECO:0000313" key="3">
    <source>
        <dbReference type="EMBL" id="MDT0497865.1"/>
    </source>
</evidence>
<dbReference type="EMBL" id="JAVRIC010000014">
    <property type="protein sequence ID" value="MDT0497865.1"/>
    <property type="molecule type" value="Genomic_DNA"/>
</dbReference>
<proteinExistence type="inferred from homology"/>
<organism evidence="3 4">
    <name type="scientific">Banduia mediterranea</name>
    <dbReference type="NCBI Taxonomy" id="3075609"/>
    <lineage>
        <taxon>Bacteria</taxon>
        <taxon>Pseudomonadati</taxon>
        <taxon>Pseudomonadota</taxon>
        <taxon>Gammaproteobacteria</taxon>
        <taxon>Nevskiales</taxon>
        <taxon>Algiphilaceae</taxon>
        <taxon>Banduia</taxon>
    </lineage>
</organism>
<reference evidence="3 4" key="1">
    <citation type="submission" date="2023-09" db="EMBL/GenBank/DDBJ databases">
        <authorList>
            <person name="Rey-Velasco X."/>
        </authorList>
    </citation>
    <scope>NUCLEOTIDE SEQUENCE [LARGE SCALE GENOMIC DNA]</scope>
    <source>
        <strain evidence="3 4">W345</strain>
    </source>
</reference>
<accession>A0ABU2WJ15</accession>
<dbReference type="InterPro" id="IPR036165">
    <property type="entry name" value="YefM-like_sf"/>
</dbReference>
<protein>
    <recommendedName>
        <fullName evidence="2">Antitoxin</fullName>
    </recommendedName>
</protein>
<keyword evidence="4" id="KW-1185">Reference proteome</keyword>
<gene>
    <name evidence="3" type="ORF">RM530_10900</name>
</gene>
<dbReference type="RefSeq" id="WP_311365257.1">
    <property type="nucleotide sequence ID" value="NZ_JAVRIC010000014.1"/>
</dbReference>
<comment type="caution">
    <text evidence="3">The sequence shown here is derived from an EMBL/GenBank/DDBJ whole genome shotgun (WGS) entry which is preliminary data.</text>
</comment>
<dbReference type="InterPro" id="IPR006442">
    <property type="entry name" value="Antitoxin_Phd/YefM"/>
</dbReference>
<evidence type="ECO:0000256" key="2">
    <source>
        <dbReference type="RuleBase" id="RU362080"/>
    </source>
</evidence>
<dbReference type="Pfam" id="PF02604">
    <property type="entry name" value="PhdYeFM_antitox"/>
    <property type="match status" value="1"/>
</dbReference>
<sequence length="86" mass="9547">MKTISIADARNRFTALIREAERGTPVQLSRRGTTVAVLLSAGDYQRLQAAAANASDFAAWAQAWRQRLPTGFEGVTPEEVARWRED</sequence>
<comment type="function">
    <text evidence="2">Antitoxin component of a type II toxin-antitoxin (TA) system.</text>
</comment>
<name>A0ABU2WJ15_9GAMM</name>
<evidence type="ECO:0000256" key="1">
    <source>
        <dbReference type="ARBA" id="ARBA00009981"/>
    </source>
</evidence>